<evidence type="ECO:0000313" key="1">
    <source>
        <dbReference type="EMBL" id="ASA54618.1"/>
    </source>
</evidence>
<protein>
    <submittedName>
        <fullName evidence="1">Uncharacterized protein</fullName>
    </submittedName>
</protein>
<evidence type="ECO:0000313" key="2">
    <source>
        <dbReference type="Proteomes" id="UP000196708"/>
    </source>
</evidence>
<reference evidence="1 2" key="1">
    <citation type="submission" date="2016-12" db="EMBL/GenBank/DDBJ databases">
        <authorList>
            <person name="Song W.-J."/>
            <person name="Kurnit D.M."/>
        </authorList>
    </citation>
    <scope>NUCLEOTIDE SEQUENCE [LARGE SCALE GENOMIC DNA]</scope>
    <source>
        <strain evidence="1 2">ATCC 43942</strain>
    </source>
</reference>
<accession>A0A1Z2SBQ0</accession>
<name>A0A1Z2SBQ0_VIBGA</name>
<sequence length="74" mass="8511">MVSSRHQRLLISIVLFFTPPFSTPPFSTPLFSTPPSLTLAYDDEYRFYRPCDSSSVFNAVKKGKMTIFIPLLYE</sequence>
<dbReference type="EMBL" id="CP018835">
    <property type="protein sequence ID" value="ASA54618.1"/>
    <property type="molecule type" value="Genomic_DNA"/>
</dbReference>
<dbReference type="Proteomes" id="UP000196708">
    <property type="component" value="Chromosome 1"/>
</dbReference>
<proteinExistence type="predicted"/>
<gene>
    <name evidence="1" type="ORF">BSQ33_01960</name>
</gene>
<dbReference type="AlphaFoldDB" id="A0A1Z2SBQ0"/>
<organism evidence="1 2">
    <name type="scientific">Vibrio gazogenes</name>
    <dbReference type="NCBI Taxonomy" id="687"/>
    <lineage>
        <taxon>Bacteria</taxon>
        <taxon>Pseudomonadati</taxon>
        <taxon>Pseudomonadota</taxon>
        <taxon>Gammaproteobacteria</taxon>
        <taxon>Vibrionales</taxon>
        <taxon>Vibrionaceae</taxon>
        <taxon>Vibrio</taxon>
    </lineage>
</organism>
<dbReference type="KEGG" id="vga:BSQ33_01960"/>